<dbReference type="InterPro" id="IPR036388">
    <property type="entry name" value="WH-like_DNA-bd_sf"/>
</dbReference>
<feature type="transmembrane region" description="Helical" evidence="6">
    <location>
        <begin position="220"/>
        <end position="241"/>
    </location>
</feature>
<evidence type="ECO:0000256" key="6">
    <source>
        <dbReference type="SAM" id="Phobius"/>
    </source>
</evidence>
<sequence length="422" mass="45895">MNLPYRRPVRDMYEPVRRGLTLVLRCAVALAGEIRAGGLDYRAMSLVYTSLLALIPLLAVAFSVLKAFGAHTGLEPLLSELLDPLGANAEQVKDAIIDSVKRMKVGVLGFLGFLFLFYVSITMLDKIEESFNHVWRTRTSRNLWRRLGDYLSFTLVGPLLLLSAFGSMTGLLGRHSGRGTAGWAWSLAEHVLPYAAIILAFTLFYWVIPSARVKLRSALFGGVVAGAMWELAGWVFGEFVAGSSQYHAVYSSFAILVLFMVWLYVSWLIVLLGAQCSFFFQNPQCIGQSTGRTRADNRLWEHGGLALMYLIVRRFMAGQSPPGLPDLAESLNLPEVLTGELLSLLQQTGLIVAIDHGRPGFLPARDPGTIAVLEVFEALRGKADGLPVPEPVALGLAAAETSLSAALAGVSLRDWAGPAPSC</sequence>
<evidence type="ECO:0000256" key="1">
    <source>
        <dbReference type="ARBA" id="ARBA00004651"/>
    </source>
</evidence>
<dbReference type="Pfam" id="PF03631">
    <property type="entry name" value="Virul_fac_BrkB"/>
    <property type="match status" value="1"/>
</dbReference>
<keyword evidence="2" id="KW-1003">Cell membrane</keyword>
<feature type="transmembrane region" description="Helical" evidence="6">
    <location>
        <begin position="253"/>
        <end position="274"/>
    </location>
</feature>
<dbReference type="Gene3D" id="1.10.10.10">
    <property type="entry name" value="Winged helix-like DNA-binding domain superfamily/Winged helix DNA-binding domain"/>
    <property type="match status" value="1"/>
</dbReference>
<dbReference type="NCBIfam" id="TIGR00765">
    <property type="entry name" value="yihY_not_rbn"/>
    <property type="match status" value="1"/>
</dbReference>
<dbReference type="PANTHER" id="PTHR30213">
    <property type="entry name" value="INNER MEMBRANE PROTEIN YHJD"/>
    <property type="match status" value="1"/>
</dbReference>
<feature type="transmembrane region" description="Helical" evidence="6">
    <location>
        <begin position="150"/>
        <end position="171"/>
    </location>
</feature>
<evidence type="ECO:0000256" key="5">
    <source>
        <dbReference type="ARBA" id="ARBA00023136"/>
    </source>
</evidence>
<evidence type="ECO:0000256" key="2">
    <source>
        <dbReference type="ARBA" id="ARBA00022475"/>
    </source>
</evidence>
<evidence type="ECO:0000256" key="4">
    <source>
        <dbReference type="ARBA" id="ARBA00022989"/>
    </source>
</evidence>
<evidence type="ECO:0000313" key="8">
    <source>
        <dbReference type="Proteomes" id="UP001158598"/>
    </source>
</evidence>
<accession>A0AA35UNC3</accession>
<keyword evidence="3 6" id="KW-0812">Transmembrane</keyword>
<dbReference type="InterPro" id="IPR036390">
    <property type="entry name" value="WH_DNA-bd_sf"/>
</dbReference>
<feature type="transmembrane region" description="Helical" evidence="6">
    <location>
        <begin position="191"/>
        <end position="208"/>
    </location>
</feature>
<dbReference type="GO" id="GO:0005886">
    <property type="term" value="C:plasma membrane"/>
    <property type="evidence" value="ECO:0007669"/>
    <property type="project" value="UniProtKB-SubCell"/>
</dbReference>
<dbReference type="InterPro" id="IPR017039">
    <property type="entry name" value="Virul_fac_BrkB"/>
</dbReference>
<dbReference type="Proteomes" id="UP001158598">
    <property type="component" value="Chromosome"/>
</dbReference>
<comment type="subcellular location">
    <subcellularLocation>
        <location evidence="1">Cell membrane</location>
        <topology evidence="1">Multi-pass membrane protein</topology>
    </subcellularLocation>
</comment>
<feature type="transmembrane region" description="Helical" evidence="6">
    <location>
        <begin position="105"/>
        <end position="124"/>
    </location>
</feature>
<dbReference type="RefSeq" id="WP_017364881.1">
    <property type="nucleotide sequence ID" value="NZ_CP079096.1"/>
</dbReference>
<dbReference type="EMBL" id="OX458332">
    <property type="protein sequence ID" value="CAI8750419.1"/>
    <property type="molecule type" value="Genomic_DNA"/>
</dbReference>
<evidence type="ECO:0000256" key="3">
    <source>
        <dbReference type="ARBA" id="ARBA00022692"/>
    </source>
</evidence>
<dbReference type="PANTHER" id="PTHR30213:SF0">
    <property type="entry name" value="UPF0761 MEMBRANE PROTEIN YIHY"/>
    <property type="match status" value="1"/>
</dbReference>
<proteinExistence type="predicted"/>
<reference evidence="7" key="1">
    <citation type="submission" date="2023-03" db="EMBL/GenBank/DDBJ databases">
        <authorList>
            <person name="Pearce D."/>
        </authorList>
    </citation>
    <scope>NUCLEOTIDE SEQUENCE</scope>
    <source>
        <strain evidence="7">Mc</strain>
    </source>
</reference>
<dbReference type="SUPFAM" id="SSF46785">
    <property type="entry name" value="Winged helix' DNA-binding domain"/>
    <property type="match status" value="1"/>
</dbReference>
<feature type="transmembrane region" description="Helical" evidence="6">
    <location>
        <begin position="46"/>
        <end position="65"/>
    </location>
</feature>
<name>A0AA35UNC3_METCP</name>
<keyword evidence="5 6" id="KW-0472">Membrane</keyword>
<evidence type="ECO:0000313" key="7">
    <source>
        <dbReference type="EMBL" id="CAI8750419.1"/>
    </source>
</evidence>
<organism evidence="7 8">
    <name type="scientific">Methylococcus capsulatus</name>
    <dbReference type="NCBI Taxonomy" id="414"/>
    <lineage>
        <taxon>Bacteria</taxon>
        <taxon>Pseudomonadati</taxon>
        <taxon>Pseudomonadota</taxon>
        <taxon>Gammaproteobacteria</taxon>
        <taxon>Methylococcales</taxon>
        <taxon>Methylococcaceae</taxon>
        <taxon>Methylococcus</taxon>
    </lineage>
</organism>
<protein>
    <submittedName>
        <fullName evidence="7">Membrane protein</fullName>
    </submittedName>
</protein>
<dbReference type="AlphaFoldDB" id="A0AA35UNC3"/>
<keyword evidence="4 6" id="KW-1133">Transmembrane helix</keyword>
<gene>
    <name evidence="7" type="ORF">MCNOR_0641</name>
</gene>